<protein>
    <recommendedName>
        <fullName evidence="4">Mitotic checkpoint regulator, MAD2B-interacting-domain-containing protein</fullName>
    </recommendedName>
</protein>
<organism evidence="2 3">
    <name type="scientific">Corynespora cassiicola Philippines</name>
    <dbReference type="NCBI Taxonomy" id="1448308"/>
    <lineage>
        <taxon>Eukaryota</taxon>
        <taxon>Fungi</taxon>
        <taxon>Dikarya</taxon>
        <taxon>Ascomycota</taxon>
        <taxon>Pezizomycotina</taxon>
        <taxon>Dothideomycetes</taxon>
        <taxon>Pleosporomycetidae</taxon>
        <taxon>Pleosporales</taxon>
        <taxon>Corynesporascaceae</taxon>
        <taxon>Corynespora</taxon>
    </lineage>
</organism>
<name>A0A2T2P8M5_CORCC</name>
<dbReference type="OrthoDB" id="2555634at2759"/>
<feature type="compositionally biased region" description="Polar residues" evidence="1">
    <location>
        <begin position="282"/>
        <end position="308"/>
    </location>
</feature>
<dbReference type="PANTHER" id="PTHR13621:SF2">
    <property type="entry name" value="PROLINE-RICH PROTEIN PRCC"/>
    <property type="match status" value="1"/>
</dbReference>
<dbReference type="PANTHER" id="PTHR13621">
    <property type="entry name" value="PROLINE-RICH PROTEIN PRCC"/>
    <property type="match status" value="1"/>
</dbReference>
<accession>A0A2T2P8M5</accession>
<dbReference type="STRING" id="1448308.A0A2T2P8M5"/>
<dbReference type="Pfam" id="PF10253">
    <property type="entry name" value="PRCC"/>
    <property type="match status" value="1"/>
</dbReference>
<sequence length="417" mass="44902">MNLIAYSDSEESDTETKSVPQPIAKPAPKPAFQKIVDRSNPGKIRVNLPALARSEAEKDDIEVEARPAKRARVGGGAFGGFNAMLPAPKKSNASATTEATTGKKTPGKGLGSGINLKTGAEPAFKREPKVEEEEYDENGNPVKKQPMKAEDFRAMLNLPAPKKESQYDAKAREPSSASLPEAAVSTPAPAPKPKAKPRFMPLSVARGMKKKPVTRPPVTVEEPPKPAQESAQPQPIPEAKPTGRKKVSLFSMAQEPEETAPRESSGQYQPLLYGTEEGGDLSVSNNTYGTQSANQSTQYTPSSASAAGTSNELTSIASELNLTEAEKRQLFGRKGRGPDLSSAKIVDFNTDQEYLHNEQLRQQGETVQHNALKSITGTGKNSLKGLVNMAVTQKDALEEHFAAGRRNKKEAGNRYGW</sequence>
<evidence type="ECO:0000313" key="2">
    <source>
        <dbReference type="EMBL" id="PSN73997.1"/>
    </source>
</evidence>
<dbReference type="AlphaFoldDB" id="A0A2T2P8M5"/>
<proteinExistence type="predicted"/>
<keyword evidence="3" id="KW-1185">Reference proteome</keyword>
<dbReference type="EMBL" id="KZ678128">
    <property type="protein sequence ID" value="PSN73997.1"/>
    <property type="molecule type" value="Genomic_DNA"/>
</dbReference>
<dbReference type="GO" id="GO:0005634">
    <property type="term" value="C:nucleus"/>
    <property type="evidence" value="ECO:0007669"/>
    <property type="project" value="TreeGrafter"/>
</dbReference>
<feature type="region of interest" description="Disordered" evidence="1">
    <location>
        <begin position="72"/>
        <end position="308"/>
    </location>
</feature>
<reference evidence="2 3" key="1">
    <citation type="journal article" date="2018" name="Front. Microbiol.">
        <title>Genome-Wide Analysis of Corynespora cassiicola Leaf Fall Disease Putative Effectors.</title>
        <authorList>
            <person name="Lopez D."/>
            <person name="Ribeiro S."/>
            <person name="Label P."/>
            <person name="Fumanal B."/>
            <person name="Venisse J.S."/>
            <person name="Kohler A."/>
            <person name="de Oliveira R.R."/>
            <person name="Labutti K."/>
            <person name="Lipzen A."/>
            <person name="Lail K."/>
            <person name="Bauer D."/>
            <person name="Ohm R.A."/>
            <person name="Barry K.W."/>
            <person name="Spatafora J."/>
            <person name="Grigoriev I.V."/>
            <person name="Martin F.M."/>
            <person name="Pujade-Renaud V."/>
        </authorList>
    </citation>
    <scope>NUCLEOTIDE SEQUENCE [LARGE SCALE GENOMIC DNA]</scope>
    <source>
        <strain evidence="2 3">Philippines</strain>
    </source>
</reference>
<feature type="compositionally biased region" description="Basic and acidic residues" evidence="1">
    <location>
        <begin position="161"/>
        <end position="173"/>
    </location>
</feature>
<evidence type="ECO:0008006" key="4">
    <source>
        <dbReference type="Google" id="ProtNLM"/>
    </source>
</evidence>
<dbReference type="Proteomes" id="UP000240883">
    <property type="component" value="Unassembled WGS sequence"/>
</dbReference>
<feature type="compositionally biased region" description="Low complexity" evidence="1">
    <location>
        <begin position="93"/>
        <end position="104"/>
    </location>
</feature>
<feature type="region of interest" description="Disordered" evidence="1">
    <location>
        <begin position="1"/>
        <end position="29"/>
    </location>
</feature>
<evidence type="ECO:0000256" key="1">
    <source>
        <dbReference type="SAM" id="MobiDB-lite"/>
    </source>
</evidence>
<dbReference type="InterPro" id="IPR018800">
    <property type="entry name" value="PRCC"/>
</dbReference>
<gene>
    <name evidence="2" type="ORF">BS50DRAFT_5638</name>
</gene>
<evidence type="ECO:0000313" key="3">
    <source>
        <dbReference type="Proteomes" id="UP000240883"/>
    </source>
</evidence>